<evidence type="ECO:0000313" key="10">
    <source>
        <dbReference type="Proteomes" id="UP001609219"/>
    </source>
</evidence>
<sequence length="225" mass="24573">MTGETTDADVVRPRRGRPKQEGLAERRREQIVQSAYHVFAANGYESTTISDVARHAGVGQGTVYRYFESKREILDHVFDYAAGQFVGVIMTDDLMTPIDSLDEFSDRLVDIAKRMAATLEEQPDLLKLILVEASAADAELNARMLGLEGFLAEAIANVMQDGQEKGWVRAEVDTAMYSHYVIALVMPGVRHAILGTLTPTVSDRFATATVGILAAALRVPEATAS</sequence>
<evidence type="ECO:0000313" key="6">
    <source>
        <dbReference type="EMBL" id="MFH5229362.1"/>
    </source>
</evidence>
<feature type="region of interest" description="Disordered" evidence="3">
    <location>
        <begin position="1"/>
        <end position="26"/>
    </location>
</feature>
<dbReference type="SUPFAM" id="SSF46689">
    <property type="entry name" value="Homeodomain-like"/>
    <property type="match status" value="1"/>
</dbReference>
<dbReference type="InterPro" id="IPR009057">
    <property type="entry name" value="Homeodomain-like_sf"/>
</dbReference>
<accession>A0ABW7K2U4</accession>
<comment type="caution">
    <text evidence="6">The sequence shown here is derived from an EMBL/GenBank/DDBJ whole genome shotgun (WGS) entry which is preliminary data.</text>
</comment>
<dbReference type="PANTHER" id="PTHR30055:SF226">
    <property type="entry name" value="HTH-TYPE TRANSCRIPTIONAL REGULATOR PKSA"/>
    <property type="match status" value="1"/>
</dbReference>
<name>A0ABW7K2U4_9NOCA</name>
<gene>
    <name evidence="7" type="ORF">ACHIPV_07700</name>
    <name evidence="5" type="ORF">ACHIPZ_07070</name>
    <name evidence="6" type="ORF">ACHIRB_12385</name>
</gene>
<dbReference type="PRINTS" id="PR00455">
    <property type="entry name" value="HTHTETR"/>
</dbReference>
<evidence type="ECO:0000313" key="7">
    <source>
        <dbReference type="EMBL" id="MFH5241771.1"/>
    </source>
</evidence>
<protein>
    <submittedName>
        <fullName evidence="6">TetR/AcrR family transcriptional regulator</fullName>
    </submittedName>
</protein>
<dbReference type="PROSITE" id="PS01081">
    <property type="entry name" value="HTH_TETR_1"/>
    <property type="match status" value="1"/>
</dbReference>
<keyword evidence="10" id="KW-1185">Reference proteome</keyword>
<dbReference type="InterPro" id="IPR050109">
    <property type="entry name" value="HTH-type_TetR-like_transc_reg"/>
</dbReference>
<organism evidence="6 10">
    <name type="scientific">Antrihabitans spumae</name>
    <dbReference type="NCBI Taxonomy" id="3373370"/>
    <lineage>
        <taxon>Bacteria</taxon>
        <taxon>Bacillati</taxon>
        <taxon>Actinomycetota</taxon>
        <taxon>Actinomycetes</taxon>
        <taxon>Mycobacteriales</taxon>
        <taxon>Nocardiaceae</taxon>
        <taxon>Antrihabitans</taxon>
    </lineage>
</organism>
<feature type="DNA-binding region" description="H-T-H motif" evidence="2">
    <location>
        <begin position="48"/>
        <end position="67"/>
    </location>
</feature>
<dbReference type="Proteomes" id="UP001609175">
    <property type="component" value="Unassembled WGS sequence"/>
</dbReference>
<evidence type="ECO:0000256" key="2">
    <source>
        <dbReference type="PROSITE-ProRule" id="PRU00335"/>
    </source>
</evidence>
<evidence type="ECO:0000256" key="1">
    <source>
        <dbReference type="ARBA" id="ARBA00023125"/>
    </source>
</evidence>
<dbReference type="Pfam" id="PF00440">
    <property type="entry name" value="TetR_N"/>
    <property type="match status" value="1"/>
</dbReference>
<dbReference type="SUPFAM" id="SSF48498">
    <property type="entry name" value="Tetracyclin repressor-like, C-terminal domain"/>
    <property type="match status" value="1"/>
</dbReference>
<feature type="domain" description="HTH tetR-type" evidence="4">
    <location>
        <begin position="25"/>
        <end position="85"/>
    </location>
</feature>
<dbReference type="InterPro" id="IPR036271">
    <property type="entry name" value="Tet_transcr_reg_TetR-rel_C_sf"/>
</dbReference>
<dbReference type="PROSITE" id="PS50977">
    <property type="entry name" value="HTH_TETR_2"/>
    <property type="match status" value="1"/>
</dbReference>
<evidence type="ECO:0000313" key="8">
    <source>
        <dbReference type="Proteomes" id="UP001609175"/>
    </source>
</evidence>
<dbReference type="EMBL" id="JBIMSO010000032">
    <property type="protein sequence ID" value="MFH5207973.1"/>
    <property type="molecule type" value="Genomic_DNA"/>
</dbReference>
<proteinExistence type="predicted"/>
<dbReference type="RefSeq" id="WP_395113408.1">
    <property type="nucleotide sequence ID" value="NZ_JBIMSN010000052.1"/>
</dbReference>
<reference evidence="8 9" key="1">
    <citation type="submission" date="2024-10" db="EMBL/GenBank/DDBJ databases">
        <authorList>
            <person name="Riesco R."/>
        </authorList>
    </citation>
    <scope>NUCLEOTIDE SEQUENCE [LARGE SCALE GENOMIC DNA]</scope>
    <source>
        <strain evidence="7 9">NCIMB 15448</strain>
        <strain evidence="5 8">NCIMB 15449</strain>
        <strain evidence="6 10">NCIMB 15450</strain>
    </source>
</reference>
<dbReference type="EMBL" id="JBIMSP010000008">
    <property type="protein sequence ID" value="MFH5241771.1"/>
    <property type="molecule type" value="Genomic_DNA"/>
</dbReference>
<dbReference type="Gene3D" id="1.10.357.10">
    <property type="entry name" value="Tetracycline Repressor, domain 2"/>
    <property type="match status" value="1"/>
</dbReference>
<evidence type="ECO:0000313" key="5">
    <source>
        <dbReference type="EMBL" id="MFH5207973.1"/>
    </source>
</evidence>
<dbReference type="InterPro" id="IPR001647">
    <property type="entry name" value="HTH_TetR"/>
</dbReference>
<dbReference type="EMBL" id="JBIMSN010000052">
    <property type="protein sequence ID" value="MFH5229362.1"/>
    <property type="molecule type" value="Genomic_DNA"/>
</dbReference>
<dbReference type="Proteomes" id="UP001609176">
    <property type="component" value="Unassembled WGS sequence"/>
</dbReference>
<keyword evidence="1 2" id="KW-0238">DNA-binding</keyword>
<dbReference type="InterPro" id="IPR023772">
    <property type="entry name" value="DNA-bd_HTH_TetR-type_CS"/>
</dbReference>
<evidence type="ECO:0000256" key="3">
    <source>
        <dbReference type="SAM" id="MobiDB-lite"/>
    </source>
</evidence>
<evidence type="ECO:0000259" key="4">
    <source>
        <dbReference type="PROSITE" id="PS50977"/>
    </source>
</evidence>
<evidence type="ECO:0000313" key="9">
    <source>
        <dbReference type="Proteomes" id="UP001609176"/>
    </source>
</evidence>
<dbReference type="Proteomes" id="UP001609219">
    <property type="component" value="Unassembled WGS sequence"/>
</dbReference>
<dbReference type="PANTHER" id="PTHR30055">
    <property type="entry name" value="HTH-TYPE TRANSCRIPTIONAL REGULATOR RUTR"/>
    <property type="match status" value="1"/>
</dbReference>